<dbReference type="PROSITE" id="PS51257">
    <property type="entry name" value="PROKAR_LIPOPROTEIN"/>
    <property type="match status" value="1"/>
</dbReference>
<organism evidence="2 3">
    <name type="scientific">Discostella pseudostelligera</name>
    <dbReference type="NCBI Taxonomy" id="259834"/>
    <lineage>
        <taxon>Eukaryota</taxon>
        <taxon>Sar</taxon>
        <taxon>Stramenopiles</taxon>
        <taxon>Ochrophyta</taxon>
        <taxon>Bacillariophyta</taxon>
        <taxon>Coscinodiscophyceae</taxon>
        <taxon>Thalassiosirophycidae</taxon>
        <taxon>Stephanodiscales</taxon>
        <taxon>Stephanodiscaceae</taxon>
        <taxon>Discostella</taxon>
    </lineage>
</organism>
<evidence type="ECO:0000256" key="1">
    <source>
        <dbReference type="SAM" id="SignalP"/>
    </source>
</evidence>
<gene>
    <name evidence="2" type="ORF">ACHAWU_010333</name>
</gene>
<dbReference type="SMART" id="SM01234">
    <property type="entry name" value="Haemolytic"/>
    <property type="match status" value="1"/>
</dbReference>
<sequence length="205" mass="22704">MTTRHFLRLLTLIATVLNVTVGACQSCLLDATLSMHTLPNGILGRSSSKLESIDSSVIRYLLLRKLVSASVDNRLRNRGTDTNKVQLNNKQRWSGGFFIDESINDPDEEVVDVPAEVEVGNDEGVMTSSMIMAIGFYKKWISPILPPACRFLPTCSQYGVQAIKEFGPSKGVILTAWRLARCSPFGGRGYDPPRWPPVAYNYGSY</sequence>
<evidence type="ECO:0000313" key="3">
    <source>
        <dbReference type="Proteomes" id="UP001530293"/>
    </source>
</evidence>
<dbReference type="InterPro" id="IPR002696">
    <property type="entry name" value="Membr_insert_effic_factor_YidD"/>
</dbReference>
<feature type="signal peptide" evidence="1">
    <location>
        <begin position="1"/>
        <end position="26"/>
    </location>
</feature>
<feature type="chain" id="PRO_5044881659" description="Membrane protein insertion efficiency factor" evidence="1">
    <location>
        <begin position="27"/>
        <end position="205"/>
    </location>
</feature>
<name>A0ABD3MV17_9STRA</name>
<keyword evidence="1" id="KW-0732">Signal</keyword>
<dbReference type="Pfam" id="PF01809">
    <property type="entry name" value="YidD"/>
    <property type="match status" value="1"/>
</dbReference>
<dbReference type="AlphaFoldDB" id="A0ABD3MV17"/>
<accession>A0ABD3MV17</accession>
<protein>
    <recommendedName>
        <fullName evidence="4">Membrane protein insertion efficiency factor</fullName>
    </recommendedName>
</protein>
<dbReference type="EMBL" id="JALLBG020000073">
    <property type="protein sequence ID" value="KAL3767709.1"/>
    <property type="molecule type" value="Genomic_DNA"/>
</dbReference>
<dbReference type="PANTHER" id="PTHR33383">
    <property type="entry name" value="MEMBRANE PROTEIN INSERTION EFFICIENCY FACTOR-RELATED"/>
    <property type="match status" value="1"/>
</dbReference>
<dbReference type="HAMAP" id="MF_00386">
    <property type="entry name" value="UPF0161_YidD"/>
    <property type="match status" value="1"/>
</dbReference>
<dbReference type="NCBIfam" id="TIGR00278">
    <property type="entry name" value="membrane protein insertion efficiency factor YidD"/>
    <property type="match status" value="1"/>
</dbReference>
<dbReference type="PANTHER" id="PTHR33383:SF1">
    <property type="entry name" value="MEMBRANE PROTEIN INSERTION EFFICIENCY FACTOR-RELATED"/>
    <property type="match status" value="1"/>
</dbReference>
<evidence type="ECO:0000313" key="2">
    <source>
        <dbReference type="EMBL" id="KAL3767709.1"/>
    </source>
</evidence>
<keyword evidence="3" id="KW-1185">Reference proteome</keyword>
<proteinExistence type="inferred from homology"/>
<dbReference type="Proteomes" id="UP001530293">
    <property type="component" value="Unassembled WGS sequence"/>
</dbReference>
<reference evidence="2 3" key="1">
    <citation type="submission" date="2024-10" db="EMBL/GenBank/DDBJ databases">
        <title>Updated reference genomes for cyclostephanoid diatoms.</title>
        <authorList>
            <person name="Roberts W.R."/>
            <person name="Alverson A.J."/>
        </authorList>
    </citation>
    <scope>NUCLEOTIDE SEQUENCE [LARGE SCALE GENOMIC DNA]</scope>
    <source>
        <strain evidence="2 3">AJA232-27</strain>
    </source>
</reference>
<comment type="caution">
    <text evidence="2">The sequence shown here is derived from an EMBL/GenBank/DDBJ whole genome shotgun (WGS) entry which is preliminary data.</text>
</comment>
<evidence type="ECO:0008006" key="4">
    <source>
        <dbReference type="Google" id="ProtNLM"/>
    </source>
</evidence>